<dbReference type="Gene3D" id="2.60.120.10">
    <property type="entry name" value="Jelly Rolls"/>
    <property type="match status" value="1"/>
</dbReference>
<organism evidence="3 4">
    <name type="scientific">Halobacterium litoreum</name>
    <dbReference type="NCBI Taxonomy" id="2039234"/>
    <lineage>
        <taxon>Archaea</taxon>
        <taxon>Methanobacteriati</taxon>
        <taxon>Methanobacteriota</taxon>
        <taxon>Stenosarchaea group</taxon>
        <taxon>Halobacteria</taxon>
        <taxon>Halobacteriales</taxon>
        <taxon>Halobacteriaceae</taxon>
        <taxon>Halobacterium</taxon>
    </lineage>
</organism>
<keyword evidence="4" id="KW-1185">Reference proteome</keyword>
<evidence type="ECO:0000313" key="4">
    <source>
        <dbReference type="Proteomes" id="UP001595660"/>
    </source>
</evidence>
<evidence type="ECO:0000259" key="2">
    <source>
        <dbReference type="Pfam" id="PF07883"/>
    </source>
</evidence>
<name>A0ABD5NBU1_9EURY</name>
<feature type="domain" description="Cupin type-2" evidence="2">
    <location>
        <begin position="30"/>
        <end position="90"/>
    </location>
</feature>
<gene>
    <name evidence="3" type="ORF">ACFOKC_03315</name>
</gene>
<dbReference type="InterPro" id="IPR013096">
    <property type="entry name" value="Cupin_2"/>
</dbReference>
<feature type="region of interest" description="Disordered" evidence="1">
    <location>
        <begin position="1"/>
        <end position="26"/>
    </location>
</feature>
<protein>
    <submittedName>
        <fullName evidence="3">Cupin domain-containing protein</fullName>
    </submittedName>
</protein>
<accession>A0ABD5NBU1</accession>
<comment type="caution">
    <text evidence="3">The sequence shown here is derived from an EMBL/GenBank/DDBJ whole genome shotgun (WGS) entry which is preliminary data.</text>
</comment>
<sequence length="99" mass="10590">MTPTVTDLGALTDEPHARPFPGEEPKTVRLSLDAGESVPAHRHPDRVVVCHVYEGELDVTLGDDTVTVSTGEVARFDGAQDISPRAAEESEALLVLAEK</sequence>
<dbReference type="InterPro" id="IPR011051">
    <property type="entry name" value="RmlC_Cupin_sf"/>
</dbReference>
<dbReference type="InterPro" id="IPR014710">
    <property type="entry name" value="RmlC-like_jellyroll"/>
</dbReference>
<dbReference type="SUPFAM" id="SSF51182">
    <property type="entry name" value="RmlC-like cupins"/>
    <property type="match status" value="1"/>
</dbReference>
<dbReference type="AlphaFoldDB" id="A0ABD5NBU1"/>
<dbReference type="GeneID" id="69117337"/>
<evidence type="ECO:0000256" key="1">
    <source>
        <dbReference type="SAM" id="MobiDB-lite"/>
    </source>
</evidence>
<proteinExistence type="predicted"/>
<dbReference type="RefSeq" id="WP_232572110.1">
    <property type="nucleotide sequence ID" value="NZ_CP089466.1"/>
</dbReference>
<evidence type="ECO:0000313" key="3">
    <source>
        <dbReference type="EMBL" id="MFC3476747.1"/>
    </source>
</evidence>
<dbReference type="EMBL" id="JBHRWN010000002">
    <property type="protein sequence ID" value="MFC3476747.1"/>
    <property type="molecule type" value="Genomic_DNA"/>
</dbReference>
<feature type="compositionally biased region" description="Basic and acidic residues" evidence="1">
    <location>
        <begin position="13"/>
        <end position="26"/>
    </location>
</feature>
<dbReference type="Pfam" id="PF07883">
    <property type="entry name" value="Cupin_2"/>
    <property type="match status" value="1"/>
</dbReference>
<reference evidence="3 4" key="1">
    <citation type="journal article" date="2019" name="Int. J. Syst. Evol. Microbiol.">
        <title>The Global Catalogue of Microorganisms (GCM) 10K type strain sequencing project: providing services to taxonomists for standard genome sequencing and annotation.</title>
        <authorList>
            <consortium name="The Broad Institute Genomics Platform"/>
            <consortium name="The Broad Institute Genome Sequencing Center for Infectious Disease"/>
            <person name="Wu L."/>
            <person name="Ma J."/>
        </authorList>
    </citation>
    <scope>NUCLEOTIDE SEQUENCE [LARGE SCALE GENOMIC DNA]</scope>
    <source>
        <strain evidence="3 4">CGMCC 1.12562</strain>
    </source>
</reference>
<dbReference type="Proteomes" id="UP001595660">
    <property type="component" value="Unassembled WGS sequence"/>
</dbReference>